<proteinExistence type="predicted"/>
<organism evidence="2 3">
    <name type="scientific">Mycena citricolor</name>
    <dbReference type="NCBI Taxonomy" id="2018698"/>
    <lineage>
        <taxon>Eukaryota</taxon>
        <taxon>Fungi</taxon>
        <taxon>Dikarya</taxon>
        <taxon>Basidiomycota</taxon>
        <taxon>Agaricomycotina</taxon>
        <taxon>Agaricomycetes</taxon>
        <taxon>Agaricomycetidae</taxon>
        <taxon>Agaricales</taxon>
        <taxon>Marasmiineae</taxon>
        <taxon>Mycenaceae</taxon>
        <taxon>Mycena</taxon>
    </lineage>
</organism>
<dbReference type="EMBL" id="CAVNYO010000007">
    <property type="protein sequence ID" value="CAK5262056.1"/>
    <property type="molecule type" value="Genomic_DNA"/>
</dbReference>
<keyword evidence="1" id="KW-0175">Coiled coil</keyword>
<dbReference type="Proteomes" id="UP001295794">
    <property type="component" value="Unassembled WGS sequence"/>
</dbReference>
<dbReference type="AlphaFoldDB" id="A0AAD2GQV0"/>
<gene>
    <name evidence="2" type="ORF">MYCIT1_LOCUS473</name>
</gene>
<evidence type="ECO:0000256" key="1">
    <source>
        <dbReference type="SAM" id="Coils"/>
    </source>
</evidence>
<evidence type="ECO:0000313" key="2">
    <source>
        <dbReference type="EMBL" id="CAK5262056.1"/>
    </source>
</evidence>
<evidence type="ECO:0000313" key="3">
    <source>
        <dbReference type="Proteomes" id="UP001295794"/>
    </source>
</evidence>
<accession>A0AAD2GQV0</accession>
<name>A0AAD2GQV0_9AGAR</name>
<protein>
    <submittedName>
        <fullName evidence="2">Uncharacterized protein</fullName>
    </submittedName>
</protein>
<comment type="caution">
    <text evidence="2">The sequence shown here is derived from an EMBL/GenBank/DDBJ whole genome shotgun (WGS) entry which is preliminary data.</text>
</comment>
<feature type="coiled-coil region" evidence="1">
    <location>
        <begin position="45"/>
        <end position="72"/>
    </location>
</feature>
<reference evidence="2" key="1">
    <citation type="submission" date="2023-11" db="EMBL/GenBank/DDBJ databases">
        <authorList>
            <person name="De Vega J J."/>
            <person name="De Vega J J."/>
        </authorList>
    </citation>
    <scope>NUCLEOTIDE SEQUENCE</scope>
</reference>
<keyword evidence="3" id="KW-1185">Reference proteome</keyword>
<sequence>MLATMREAAPTSLPQVNLETIGVAKCKQCGRDSSFGYKRCAECRAKRAATARRAAERKKRALLEQTSALKDATPRESATSALPLVLPPFDGGRKQKLEPMAQAPALKDATPRANGASASLPILPLFGGGRKRKLELMTETEDAIERIKKRFKGDDPFFKAKSYIPVEKKIDSFEKFAGSSDVHKFIKLRYPATGTGVSLRCTYALVADPAVDHKARAGLVAQELRQKTSLSFGTLVHHKYRTSTSYTLVMTCTCSPPGEIKRASSDIFLHFAALSNKMHSSVKAGSSINECSGRVKIRVEEDKSHPRWIGQRVKIFIDHPRRLNDI</sequence>